<keyword evidence="1" id="KW-0812">Transmembrane</keyword>
<evidence type="ECO:0000313" key="3">
    <source>
        <dbReference type="Proteomes" id="UP001149090"/>
    </source>
</evidence>
<accession>A0A9Q0LQI2</accession>
<comment type="caution">
    <text evidence="2">The sequence shown here is derived from an EMBL/GenBank/DDBJ whole genome shotgun (WGS) entry which is preliminary data.</text>
</comment>
<keyword evidence="3" id="KW-1185">Reference proteome</keyword>
<evidence type="ECO:0000256" key="1">
    <source>
        <dbReference type="SAM" id="Phobius"/>
    </source>
</evidence>
<evidence type="ECO:0000313" key="2">
    <source>
        <dbReference type="EMBL" id="KAJ5075653.1"/>
    </source>
</evidence>
<dbReference type="AlphaFoldDB" id="A0A9Q0LQI2"/>
<proteinExistence type="predicted"/>
<protein>
    <submittedName>
        <fullName evidence="2">Uncharacterized protein</fullName>
    </submittedName>
</protein>
<gene>
    <name evidence="2" type="ORF">M0811_07223</name>
</gene>
<keyword evidence="1" id="KW-1133">Transmembrane helix</keyword>
<name>A0A9Q0LQI2_ANAIG</name>
<reference evidence="2" key="1">
    <citation type="submission" date="2022-10" db="EMBL/GenBank/DDBJ databases">
        <title>Novel sulphate-reducing endosymbionts in the free-living metamonad Anaeramoeba.</title>
        <authorList>
            <person name="Jerlstrom-Hultqvist J."/>
            <person name="Cepicka I."/>
            <person name="Gallot-Lavallee L."/>
            <person name="Salas-Leiva D."/>
            <person name="Curtis B.A."/>
            <person name="Zahonova K."/>
            <person name="Pipaliya S."/>
            <person name="Dacks J."/>
            <person name="Roger A.J."/>
        </authorList>
    </citation>
    <scope>NUCLEOTIDE SEQUENCE</scope>
    <source>
        <strain evidence="2">BMAN</strain>
    </source>
</reference>
<feature type="transmembrane region" description="Helical" evidence="1">
    <location>
        <begin position="67"/>
        <end position="85"/>
    </location>
</feature>
<dbReference type="Proteomes" id="UP001149090">
    <property type="component" value="Unassembled WGS sequence"/>
</dbReference>
<sequence>MLIQHRLQHLHPILIIWHLHRHLHQQFHLHQIGIPSTITFYHQYFIKYLHRHSLSISSSAFHRHSSIIISIFFSFTILIHIPIFLRHHQHF</sequence>
<keyword evidence="1" id="KW-0472">Membrane</keyword>
<dbReference type="EMBL" id="JAPDFW010000064">
    <property type="protein sequence ID" value="KAJ5075653.1"/>
    <property type="molecule type" value="Genomic_DNA"/>
</dbReference>
<organism evidence="2 3">
    <name type="scientific">Anaeramoeba ignava</name>
    <name type="common">Anaerobic marine amoeba</name>
    <dbReference type="NCBI Taxonomy" id="1746090"/>
    <lineage>
        <taxon>Eukaryota</taxon>
        <taxon>Metamonada</taxon>
        <taxon>Anaeramoebidae</taxon>
        <taxon>Anaeramoeba</taxon>
    </lineage>
</organism>